<reference evidence="7 8" key="1">
    <citation type="journal article" date="2013" name="Genome Announc.">
        <title>Draft Genome Sequence of Streptomyces viridochromogenes Strain Tu57, Producer of Avilamycin.</title>
        <authorList>
            <person name="Gruning B.A."/>
            <person name="Erxleben A."/>
            <person name="Hahnlein A."/>
            <person name="Gunther S."/>
        </authorList>
    </citation>
    <scope>NUCLEOTIDE SEQUENCE [LARGE SCALE GENOMIC DNA]</scope>
    <source>
        <strain evidence="7 8">Tue57</strain>
    </source>
</reference>
<comment type="caution">
    <text evidence="7">The sequence shown here is derived from an EMBL/GenBank/DDBJ whole genome shotgun (WGS) entry which is preliminary data.</text>
</comment>
<dbReference type="Proteomes" id="UP000011205">
    <property type="component" value="Unassembled WGS sequence"/>
</dbReference>
<dbReference type="Pfam" id="PF00589">
    <property type="entry name" value="Phage_integrase"/>
    <property type="match status" value="1"/>
</dbReference>
<dbReference type="PROSITE" id="PS51898">
    <property type="entry name" value="TYR_RECOMBINASE"/>
    <property type="match status" value="1"/>
</dbReference>
<dbReference type="InterPro" id="IPR002104">
    <property type="entry name" value="Integrase_catalytic"/>
</dbReference>
<dbReference type="Pfam" id="PF14659">
    <property type="entry name" value="Phage_int_SAM_3"/>
    <property type="match status" value="1"/>
</dbReference>
<feature type="domain" description="Core-binding (CB)" evidence="6">
    <location>
        <begin position="77"/>
        <end position="186"/>
    </location>
</feature>
<evidence type="ECO:0000256" key="3">
    <source>
        <dbReference type="ARBA" id="ARBA00023172"/>
    </source>
</evidence>
<dbReference type="PROSITE" id="PS51900">
    <property type="entry name" value="CB"/>
    <property type="match status" value="1"/>
</dbReference>
<dbReference type="CDD" id="cd01189">
    <property type="entry name" value="INT_ICEBs1_C_like"/>
    <property type="match status" value="1"/>
</dbReference>
<dbReference type="SUPFAM" id="SSF56349">
    <property type="entry name" value="DNA breaking-rejoining enzymes"/>
    <property type="match status" value="1"/>
</dbReference>
<dbReference type="InterPro" id="IPR050090">
    <property type="entry name" value="Tyrosine_recombinase_XerCD"/>
</dbReference>
<dbReference type="InterPro" id="IPR011010">
    <property type="entry name" value="DNA_brk_join_enz"/>
</dbReference>
<dbReference type="PANTHER" id="PTHR30349:SF91">
    <property type="entry name" value="INTA PROTEIN"/>
    <property type="match status" value="1"/>
</dbReference>
<dbReference type="RefSeq" id="WP_004000846.1">
    <property type="nucleotide sequence ID" value="NZ_AMLP01000162.1"/>
</dbReference>
<dbReference type="InterPro" id="IPR004107">
    <property type="entry name" value="Integrase_SAM-like_N"/>
</dbReference>
<accession>L8PBX1</accession>
<evidence type="ECO:0000313" key="8">
    <source>
        <dbReference type="Proteomes" id="UP000011205"/>
    </source>
</evidence>
<organism evidence="7 8">
    <name type="scientific">Streptomyces viridochromogenes Tue57</name>
    <dbReference type="NCBI Taxonomy" id="1160705"/>
    <lineage>
        <taxon>Bacteria</taxon>
        <taxon>Bacillati</taxon>
        <taxon>Actinomycetota</taxon>
        <taxon>Actinomycetes</taxon>
        <taxon>Kitasatosporales</taxon>
        <taxon>Streptomycetaceae</taxon>
        <taxon>Streptomyces</taxon>
    </lineage>
</organism>
<dbReference type="Gene3D" id="1.10.443.10">
    <property type="entry name" value="Intergrase catalytic core"/>
    <property type="match status" value="1"/>
</dbReference>
<dbReference type="GO" id="GO:0003677">
    <property type="term" value="F:DNA binding"/>
    <property type="evidence" value="ECO:0007669"/>
    <property type="project" value="UniProtKB-UniRule"/>
</dbReference>
<evidence type="ECO:0000313" key="7">
    <source>
        <dbReference type="EMBL" id="ELS53633.1"/>
    </source>
</evidence>
<dbReference type="PANTHER" id="PTHR30349">
    <property type="entry name" value="PHAGE INTEGRASE-RELATED"/>
    <property type="match status" value="1"/>
</dbReference>
<dbReference type="InterPro" id="IPR044068">
    <property type="entry name" value="CB"/>
</dbReference>
<gene>
    <name evidence="7" type="ORF">STVIR_5384</name>
</gene>
<dbReference type="InterPro" id="IPR010998">
    <property type="entry name" value="Integrase_recombinase_N"/>
</dbReference>
<keyword evidence="3" id="KW-0233">DNA recombination</keyword>
<keyword evidence="1" id="KW-0229">DNA integration</keyword>
<dbReference type="AlphaFoldDB" id="L8PBX1"/>
<evidence type="ECO:0000259" key="5">
    <source>
        <dbReference type="PROSITE" id="PS51898"/>
    </source>
</evidence>
<evidence type="ECO:0000256" key="1">
    <source>
        <dbReference type="ARBA" id="ARBA00022908"/>
    </source>
</evidence>
<dbReference type="EMBL" id="AMLP01000162">
    <property type="protein sequence ID" value="ELS53633.1"/>
    <property type="molecule type" value="Genomic_DNA"/>
</dbReference>
<dbReference type="PATRIC" id="fig|1160705.3.peg.5327"/>
<keyword evidence="2 4" id="KW-0238">DNA-binding</keyword>
<dbReference type="GO" id="GO:0006310">
    <property type="term" value="P:DNA recombination"/>
    <property type="evidence" value="ECO:0007669"/>
    <property type="project" value="UniProtKB-KW"/>
</dbReference>
<dbReference type="Gene3D" id="1.10.150.130">
    <property type="match status" value="1"/>
</dbReference>
<evidence type="ECO:0000256" key="4">
    <source>
        <dbReference type="PROSITE-ProRule" id="PRU01248"/>
    </source>
</evidence>
<dbReference type="GO" id="GO:0015074">
    <property type="term" value="P:DNA integration"/>
    <property type="evidence" value="ECO:0007669"/>
    <property type="project" value="UniProtKB-KW"/>
</dbReference>
<protein>
    <submittedName>
        <fullName evidence="7">Putative Integrase family protein</fullName>
    </submittedName>
</protein>
<evidence type="ECO:0000256" key="2">
    <source>
        <dbReference type="ARBA" id="ARBA00023125"/>
    </source>
</evidence>
<sequence length="414" mass="46370">MAMPRDIPASRRVRANGDGTVYQRQDSRWEAAGYVLAPGNTRKRVRVYGTTRKEALAKLTEKIAASNRGLPIPSAQGSVAAYLTYWLEHVAVHHLRENTHTRYTSGVNRYLIPGLGKKKLTKLTAKDIRTWLNQLRTTCQCCTRRIDARRDQPRCCAIGQCCSKLLSPLTLTYIHSVLKSALEHAVREEEIPRNVARNVRTGTPRPRRFEPLTADEARQLLSTAQGHRLHALFELALHTGLRKGELLGLRWEDLNLDAGTAAIRRTLQRTNAGGLTTLPTKTRASERRIALPTRCVQSLKLHREQQQREREAAGTAWQDSGHVFTTAQGGAIDPTNLTRAFTTLLRSAGLRRIRFHDLRHSTATLLLEQGVELVVIKELLGHAHIGVTATVYAHVRIRLQREALTALGNALNRP</sequence>
<evidence type="ECO:0000259" key="6">
    <source>
        <dbReference type="PROSITE" id="PS51900"/>
    </source>
</evidence>
<name>L8PBX1_STRVR</name>
<feature type="domain" description="Tyr recombinase" evidence="5">
    <location>
        <begin position="207"/>
        <end position="405"/>
    </location>
</feature>
<dbReference type="InterPro" id="IPR013762">
    <property type="entry name" value="Integrase-like_cat_sf"/>
</dbReference>
<proteinExistence type="predicted"/>